<dbReference type="GO" id="GO:0051287">
    <property type="term" value="F:NAD binding"/>
    <property type="evidence" value="ECO:0007669"/>
    <property type="project" value="InterPro"/>
</dbReference>
<dbReference type="SUPFAM" id="SSF48179">
    <property type="entry name" value="6-phosphogluconate dehydrogenase C-terminal domain-like"/>
    <property type="match status" value="1"/>
</dbReference>
<accession>A0A7G6Y7Y4</accession>
<dbReference type="KEGG" id="lse:F1C12_05320"/>
<dbReference type="Pfam" id="PF03446">
    <property type="entry name" value="NAD_binding_2"/>
    <property type="match status" value="1"/>
</dbReference>
<dbReference type="InterPro" id="IPR015815">
    <property type="entry name" value="HIBADH-related"/>
</dbReference>
<dbReference type="InterPro" id="IPR013328">
    <property type="entry name" value="6PGD_dom2"/>
</dbReference>
<dbReference type="SUPFAM" id="SSF51735">
    <property type="entry name" value="NAD(P)-binding Rossmann-fold domains"/>
    <property type="match status" value="1"/>
</dbReference>
<dbReference type="InterPro" id="IPR029154">
    <property type="entry name" value="HIBADH-like_NADP-bd"/>
</dbReference>
<keyword evidence="3" id="KW-0520">NAD</keyword>
<dbReference type="InterPro" id="IPR008927">
    <property type="entry name" value="6-PGluconate_DH-like_C_sf"/>
</dbReference>
<dbReference type="PIRSF" id="PIRSF000103">
    <property type="entry name" value="HIBADH"/>
    <property type="match status" value="1"/>
</dbReference>
<dbReference type="GO" id="GO:0016491">
    <property type="term" value="F:oxidoreductase activity"/>
    <property type="evidence" value="ECO:0007669"/>
    <property type="project" value="UniProtKB-KW"/>
</dbReference>
<comment type="similarity">
    <text evidence="1">Belongs to the HIBADH-related family.</text>
</comment>
<feature type="active site" evidence="4">
    <location>
        <position position="169"/>
    </location>
</feature>
<evidence type="ECO:0000259" key="5">
    <source>
        <dbReference type="Pfam" id="PF03446"/>
    </source>
</evidence>
<sequence length="280" mass="28719">MDIAFLGLGRMGRELVPHLIDAGHTVTVWNRSPEPAETIGRRGAHVAASAGDAVGSADTVVSVLFGPEAVRETLLDSGLPWRPGTLWIDVTTVSPDDAAGFADRAAALGVRYVASPVVGSLAPARAGALAVLVGGEHDAVRDAKRIVGLWADQEKLRTFDSPAAATGAKLVANLALAIAMEGLSEAFRLGRAAGLSDDDVLATLSLTAIAPLAAMKGPLVTAGDYDDAQFTADALAKDARLMLATADVPLPAVALVAAELQRAIDAGQGGMDFSVIARDR</sequence>
<protein>
    <submittedName>
        <fullName evidence="7">NAD(P)-dependent oxidoreductase</fullName>
    </submittedName>
</protein>
<dbReference type="InterPro" id="IPR051265">
    <property type="entry name" value="HIBADH-related_NP60_sf"/>
</dbReference>
<dbReference type="GO" id="GO:0050661">
    <property type="term" value="F:NADP binding"/>
    <property type="evidence" value="ECO:0007669"/>
    <property type="project" value="InterPro"/>
</dbReference>
<dbReference type="PANTHER" id="PTHR43580:SF2">
    <property type="entry name" value="CYTOKINE-LIKE NUCLEAR FACTOR N-PAC"/>
    <property type="match status" value="1"/>
</dbReference>
<feature type="domain" description="3-hydroxyisobutyrate dehydrogenase-like NAD-binding" evidence="6">
    <location>
        <begin position="164"/>
        <end position="278"/>
    </location>
</feature>
<evidence type="ECO:0000256" key="4">
    <source>
        <dbReference type="PIRSR" id="PIRSR000103-1"/>
    </source>
</evidence>
<evidence type="ECO:0000313" key="7">
    <source>
        <dbReference type="EMBL" id="QNE34599.1"/>
    </source>
</evidence>
<name>A0A7G6Y7Y4_9MICO</name>
<dbReference type="EMBL" id="CP043641">
    <property type="protein sequence ID" value="QNE34599.1"/>
    <property type="molecule type" value="Genomic_DNA"/>
</dbReference>
<evidence type="ECO:0000259" key="6">
    <source>
        <dbReference type="Pfam" id="PF14833"/>
    </source>
</evidence>
<dbReference type="Proteomes" id="UP000515511">
    <property type="component" value="Chromosome"/>
</dbReference>
<dbReference type="Gene3D" id="3.40.50.720">
    <property type="entry name" value="NAD(P)-binding Rossmann-like Domain"/>
    <property type="match status" value="1"/>
</dbReference>
<proteinExistence type="inferred from homology"/>
<dbReference type="RefSeq" id="WP_185277774.1">
    <property type="nucleotide sequence ID" value="NZ_CP043641.1"/>
</dbReference>
<keyword evidence="2" id="KW-0560">Oxidoreductase</keyword>
<dbReference type="InterPro" id="IPR006115">
    <property type="entry name" value="6PGDH_NADP-bd"/>
</dbReference>
<dbReference type="InterPro" id="IPR036291">
    <property type="entry name" value="NAD(P)-bd_dom_sf"/>
</dbReference>
<evidence type="ECO:0000256" key="3">
    <source>
        <dbReference type="ARBA" id="ARBA00023027"/>
    </source>
</evidence>
<dbReference type="PANTHER" id="PTHR43580">
    <property type="entry name" value="OXIDOREDUCTASE GLYR1-RELATED"/>
    <property type="match status" value="1"/>
</dbReference>
<organism evidence="7 8">
    <name type="scientific">Leifsonia shinshuensis</name>
    <dbReference type="NCBI Taxonomy" id="150026"/>
    <lineage>
        <taxon>Bacteria</taxon>
        <taxon>Bacillati</taxon>
        <taxon>Actinomycetota</taxon>
        <taxon>Actinomycetes</taxon>
        <taxon>Micrococcales</taxon>
        <taxon>Microbacteriaceae</taxon>
        <taxon>Leifsonia</taxon>
    </lineage>
</organism>
<dbReference type="Pfam" id="PF14833">
    <property type="entry name" value="NAD_binding_11"/>
    <property type="match status" value="1"/>
</dbReference>
<dbReference type="Gene3D" id="1.10.1040.10">
    <property type="entry name" value="N-(1-d-carboxylethyl)-l-norvaline Dehydrogenase, domain 2"/>
    <property type="match status" value="1"/>
</dbReference>
<reference evidence="8" key="1">
    <citation type="submission" date="2019-09" db="EMBL/GenBank/DDBJ databases">
        <title>Antimicrobial potential of Antarctic Bacteria.</title>
        <authorList>
            <person name="Benaud N."/>
            <person name="Edwards R.J."/>
            <person name="Ferrari B.C."/>
        </authorList>
    </citation>
    <scope>NUCLEOTIDE SEQUENCE [LARGE SCALE GENOMIC DNA]</scope>
    <source>
        <strain evidence="8">INR9</strain>
    </source>
</reference>
<evidence type="ECO:0000313" key="8">
    <source>
        <dbReference type="Proteomes" id="UP000515511"/>
    </source>
</evidence>
<evidence type="ECO:0000256" key="2">
    <source>
        <dbReference type="ARBA" id="ARBA00023002"/>
    </source>
</evidence>
<gene>
    <name evidence="7" type="ORF">F1C12_05320</name>
</gene>
<feature type="domain" description="6-phosphogluconate dehydrogenase NADP-binding" evidence="5">
    <location>
        <begin position="2"/>
        <end position="151"/>
    </location>
</feature>
<dbReference type="AlphaFoldDB" id="A0A7G6Y7Y4"/>
<evidence type="ECO:0000256" key="1">
    <source>
        <dbReference type="ARBA" id="ARBA00009080"/>
    </source>
</evidence>